<evidence type="ECO:0000256" key="7">
    <source>
        <dbReference type="PROSITE-ProRule" id="PRU01240"/>
    </source>
</evidence>
<keyword evidence="9" id="KW-0812">Transmembrane</keyword>
<evidence type="ECO:0000256" key="2">
    <source>
        <dbReference type="ARBA" id="ARBA00022670"/>
    </source>
</evidence>
<dbReference type="InterPro" id="IPR015500">
    <property type="entry name" value="Peptidase_S8_subtilisin-rel"/>
</dbReference>
<dbReference type="InterPro" id="IPR034204">
    <property type="entry name" value="PfSUB1-like_cat_dom"/>
</dbReference>
<dbReference type="PROSITE" id="PS00138">
    <property type="entry name" value="SUBTILASE_SER"/>
    <property type="match status" value="1"/>
</dbReference>
<sequence>MKYSKRGANFQVRGVNVVYYGSMRHKKRFLIHSNLYLLIVAIFFASSALIGFPASLVRAAAPSNTPNDPNFSEQTYLRQIHATEAWSITKGSKRVVVALIDSGVEFVHPDLQENIWTNPAEQLDGVDNDGNGLIDDIHGWDFVENKSNPGPDFNAPKNDLGFHHGTIVAGIIGAVGNNGTAGTGINWQVSIMPLRALNGVGDTGNGDPTSVVKAVNYAISHKVDVINMSFIGKKLGQDLINAIRRAYEAGITVVAAAGNEGNGNMIDGDLDLSPRYPVCLDGPQGEPWWVIGVAAVDETNRKAHFSGYGTRCVDISAPGVHIPSTLVVHPAEQGFNQLFGGSFSGTSLAAPQVTATVALMKSLKPDLTPKQIYDILIETAYFIDDVNPLYPNALGAGLLNTGAAVVKVRNMISVQSIWFASAGSPIVAQLDGNGVIQKKFTFNYGKQIGVAFARSQSASGIQPLIITGTSNTSSQVRMFDDKGTLKSKGFLAYPKDYNGGIQIAVGDTDGDGEDEIVVVPARRYKPEVRVYSLSGILKNKFLAYASGARLGLSVALADIDGDGRKDIVTGVREGGSAHIRMFNGSGDPLNAGFFAAASTYRGGVNIAAVDTDGDGRAEIITVPLNAAGSPTVRLFGADGVLRRTAPLVYEKNSQFAVAAGDVDRSGDLAIIVARTGTRPGFQRFNANLEPADPIATNLSAKDFRGAPSLVIAP</sequence>
<protein>
    <submittedName>
        <fullName evidence="11">Peptidase S8 and S53, subtilisin, kexin, sedolisin</fullName>
    </submittedName>
</protein>
<dbReference type="Gene3D" id="3.40.50.200">
    <property type="entry name" value="Peptidase S8/S53 domain"/>
    <property type="match status" value="1"/>
</dbReference>
<dbReference type="PATRIC" id="fig|1619041.3.peg.732"/>
<feature type="active site" description="Charge relay system" evidence="6 7">
    <location>
        <position position="164"/>
    </location>
</feature>
<evidence type="ECO:0000256" key="1">
    <source>
        <dbReference type="ARBA" id="ARBA00011073"/>
    </source>
</evidence>
<dbReference type="PROSITE" id="PS00136">
    <property type="entry name" value="SUBTILASE_ASP"/>
    <property type="match status" value="1"/>
</dbReference>
<comment type="caution">
    <text evidence="11">The sequence shown here is derived from an EMBL/GenBank/DDBJ whole genome shotgun (WGS) entry which is preliminary data.</text>
</comment>
<organism evidence="11 12">
    <name type="scientific">Candidatus Magasanikbacteria bacterium GW2011_GWA2_45_39</name>
    <dbReference type="NCBI Taxonomy" id="1619041"/>
    <lineage>
        <taxon>Bacteria</taxon>
        <taxon>Candidatus Magasanikiibacteriota</taxon>
    </lineage>
</organism>
<dbReference type="Pfam" id="PF00082">
    <property type="entry name" value="Peptidase_S8"/>
    <property type="match status" value="1"/>
</dbReference>
<keyword evidence="2 7" id="KW-0645">Protease</keyword>
<evidence type="ECO:0000256" key="3">
    <source>
        <dbReference type="ARBA" id="ARBA00022729"/>
    </source>
</evidence>
<dbReference type="GO" id="GO:0004252">
    <property type="term" value="F:serine-type endopeptidase activity"/>
    <property type="evidence" value="ECO:0007669"/>
    <property type="project" value="UniProtKB-UniRule"/>
</dbReference>
<dbReference type="Gene3D" id="2.130.10.130">
    <property type="entry name" value="Integrin alpha, N-terminal"/>
    <property type="match status" value="1"/>
</dbReference>
<dbReference type="CDD" id="cd07473">
    <property type="entry name" value="Peptidases_S8_Subtilisin_like"/>
    <property type="match status" value="1"/>
</dbReference>
<keyword evidence="3" id="KW-0732">Signal</keyword>
<dbReference type="PROSITE" id="PS00137">
    <property type="entry name" value="SUBTILASE_HIS"/>
    <property type="match status" value="1"/>
</dbReference>
<feature type="active site" description="Charge relay system" evidence="6 7">
    <location>
        <position position="347"/>
    </location>
</feature>
<dbReference type="PANTHER" id="PTHR43806">
    <property type="entry name" value="PEPTIDASE S8"/>
    <property type="match status" value="1"/>
</dbReference>
<feature type="transmembrane region" description="Helical" evidence="9">
    <location>
        <begin position="35"/>
        <end position="56"/>
    </location>
</feature>
<evidence type="ECO:0000256" key="4">
    <source>
        <dbReference type="ARBA" id="ARBA00022801"/>
    </source>
</evidence>
<dbReference type="AlphaFoldDB" id="A0A0G1QDD6"/>
<evidence type="ECO:0000256" key="6">
    <source>
        <dbReference type="PIRSR" id="PIRSR615500-1"/>
    </source>
</evidence>
<proteinExistence type="inferred from homology"/>
<dbReference type="PANTHER" id="PTHR43806:SF11">
    <property type="entry name" value="CEREVISIN-RELATED"/>
    <property type="match status" value="1"/>
</dbReference>
<dbReference type="PROSITE" id="PS51892">
    <property type="entry name" value="SUBTILASE"/>
    <property type="match status" value="1"/>
</dbReference>
<evidence type="ECO:0000256" key="5">
    <source>
        <dbReference type="ARBA" id="ARBA00022825"/>
    </source>
</evidence>
<dbReference type="SUPFAM" id="SSF69318">
    <property type="entry name" value="Integrin alpha N-terminal domain"/>
    <property type="match status" value="1"/>
</dbReference>
<comment type="similarity">
    <text evidence="1 7 8">Belongs to the peptidase S8 family.</text>
</comment>
<keyword evidence="4 7" id="KW-0378">Hydrolase</keyword>
<dbReference type="InterPro" id="IPR000209">
    <property type="entry name" value="Peptidase_S8/S53_dom"/>
</dbReference>
<evidence type="ECO:0000256" key="9">
    <source>
        <dbReference type="SAM" id="Phobius"/>
    </source>
</evidence>
<dbReference type="Pfam" id="PF13517">
    <property type="entry name" value="FG-GAP_3"/>
    <property type="match status" value="1"/>
</dbReference>
<evidence type="ECO:0000313" key="11">
    <source>
        <dbReference type="EMBL" id="KKU06635.1"/>
    </source>
</evidence>
<reference evidence="11 12" key="1">
    <citation type="journal article" date="2015" name="Nature">
        <title>rRNA introns, odd ribosomes, and small enigmatic genomes across a large radiation of phyla.</title>
        <authorList>
            <person name="Brown C.T."/>
            <person name="Hug L.A."/>
            <person name="Thomas B.C."/>
            <person name="Sharon I."/>
            <person name="Castelle C.J."/>
            <person name="Singh A."/>
            <person name="Wilkins M.J."/>
            <person name="Williams K.H."/>
            <person name="Banfield J.F."/>
        </authorList>
    </citation>
    <scope>NUCLEOTIDE SEQUENCE [LARGE SCALE GENOMIC DNA]</scope>
</reference>
<dbReference type="GO" id="GO:0006508">
    <property type="term" value="P:proteolysis"/>
    <property type="evidence" value="ECO:0007669"/>
    <property type="project" value="UniProtKB-KW"/>
</dbReference>
<dbReference type="EMBL" id="LCKX01000027">
    <property type="protein sequence ID" value="KKU06635.1"/>
    <property type="molecule type" value="Genomic_DNA"/>
</dbReference>
<evidence type="ECO:0000256" key="8">
    <source>
        <dbReference type="RuleBase" id="RU003355"/>
    </source>
</evidence>
<keyword evidence="9" id="KW-0472">Membrane</keyword>
<evidence type="ECO:0000313" key="12">
    <source>
        <dbReference type="Proteomes" id="UP000033999"/>
    </source>
</evidence>
<dbReference type="SUPFAM" id="SSF52743">
    <property type="entry name" value="Subtilisin-like"/>
    <property type="match status" value="1"/>
</dbReference>
<dbReference type="Proteomes" id="UP000033999">
    <property type="component" value="Unassembled WGS sequence"/>
</dbReference>
<dbReference type="InterPro" id="IPR050131">
    <property type="entry name" value="Peptidase_S8_subtilisin-like"/>
</dbReference>
<feature type="active site" description="Charge relay system" evidence="6 7">
    <location>
        <position position="101"/>
    </location>
</feature>
<dbReference type="InterPro" id="IPR013517">
    <property type="entry name" value="FG-GAP"/>
</dbReference>
<dbReference type="InterPro" id="IPR023828">
    <property type="entry name" value="Peptidase_S8_Ser-AS"/>
</dbReference>
<accession>A0A0G1QDD6</accession>
<keyword evidence="5 7" id="KW-0720">Serine protease</keyword>
<keyword evidence="9" id="KW-1133">Transmembrane helix</keyword>
<feature type="domain" description="Peptidase S8/S53" evidence="10">
    <location>
        <begin position="93"/>
        <end position="384"/>
    </location>
</feature>
<dbReference type="InterPro" id="IPR028994">
    <property type="entry name" value="Integrin_alpha_N"/>
</dbReference>
<gene>
    <name evidence="11" type="ORF">UX10_C0027G0009</name>
</gene>
<name>A0A0G1QDD6_9BACT</name>
<dbReference type="PRINTS" id="PR00723">
    <property type="entry name" value="SUBTILISIN"/>
</dbReference>
<dbReference type="InterPro" id="IPR022398">
    <property type="entry name" value="Peptidase_S8_His-AS"/>
</dbReference>
<dbReference type="InterPro" id="IPR036852">
    <property type="entry name" value="Peptidase_S8/S53_dom_sf"/>
</dbReference>
<dbReference type="InterPro" id="IPR023827">
    <property type="entry name" value="Peptidase_S8_Asp-AS"/>
</dbReference>
<evidence type="ECO:0000259" key="10">
    <source>
        <dbReference type="Pfam" id="PF00082"/>
    </source>
</evidence>